<reference evidence="4 5" key="1">
    <citation type="submission" date="2024-08" db="EMBL/GenBank/DDBJ databases">
        <authorList>
            <person name="Cucini C."/>
            <person name="Frati F."/>
        </authorList>
    </citation>
    <scope>NUCLEOTIDE SEQUENCE [LARGE SCALE GENOMIC DNA]</scope>
</reference>
<dbReference type="PANTHER" id="PTHR10887:SF365">
    <property type="entry name" value="HELICASE WITH ZINC FINGER DOMAIN-RELATED"/>
    <property type="match status" value="1"/>
</dbReference>
<accession>A0ABP1RXK1</accession>
<dbReference type="Gene3D" id="3.40.50.300">
    <property type="entry name" value="P-loop containing nucleotide triphosphate hydrolases"/>
    <property type="match status" value="2"/>
</dbReference>
<dbReference type="InterPro" id="IPR045055">
    <property type="entry name" value="DNA2/NAM7-like"/>
</dbReference>
<dbReference type="Proteomes" id="UP001642540">
    <property type="component" value="Unassembled WGS sequence"/>
</dbReference>
<keyword evidence="1" id="KW-0479">Metal-binding</keyword>
<dbReference type="PROSITE" id="PS50103">
    <property type="entry name" value="ZF_C3H1"/>
    <property type="match status" value="1"/>
</dbReference>
<dbReference type="PANTHER" id="PTHR10887">
    <property type="entry name" value="DNA2/NAM7 HELICASE FAMILY"/>
    <property type="match status" value="1"/>
</dbReference>
<dbReference type="InterPro" id="IPR047187">
    <property type="entry name" value="SF1_C_Upf1"/>
</dbReference>
<proteinExistence type="predicted"/>
<evidence type="ECO:0000313" key="5">
    <source>
        <dbReference type="Proteomes" id="UP001642540"/>
    </source>
</evidence>
<organism evidence="4 5">
    <name type="scientific">Orchesella dallaii</name>
    <dbReference type="NCBI Taxonomy" id="48710"/>
    <lineage>
        <taxon>Eukaryota</taxon>
        <taxon>Metazoa</taxon>
        <taxon>Ecdysozoa</taxon>
        <taxon>Arthropoda</taxon>
        <taxon>Hexapoda</taxon>
        <taxon>Collembola</taxon>
        <taxon>Entomobryomorpha</taxon>
        <taxon>Entomobryoidea</taxon>
        <taxon>Orchesellidae</taxon>
        <taxon>Orchesellinae</taxon>
        <taxon>Orchesella</taxon>
    </lineage>
</organism>
<dbReference type="Pfam" id="PF13087">
    <property type="entry name" value="AAA_12"/>
    <property type="match status" value="1"/>
</dbReference>
<dbReference type="SUPFAM" id="SSF52540">
    <property type="entry name" value="P-loop containing nucleoside triphosphate hydrolases"/>
    <property type="match status" value="1"/>
</dbReference>
<dbReference type="SUPFAM" id="SSF48452">
    <property type="entry name" value="TPR-like"/>
    <property type="match status" value="1"/>
</dbReference>
<dbReference type="Pfam" id="PF13086">
    <property type="entry name" value="AAA_11"/>
    <property type="match status" value="2"/>
</dbReference>
<protein>
    <recommendedName>
        <fullName evidence="3">C3H1-type domain-containing protein</fullName>
    </recommendedName>
</protein>
<feature type="zinc finger region" description="C3H1-type" evidence="1">
    <location>
        <begin position="223"/>
        <end position="255"/>
    </location>
</feature>
<sequence>MQDTIPNGGDNDGDGLEITEQNGRADNLVNRSKYAAQAMQQLGEGNLYTALQLLNLCLGDTEETEPSDLELQLDDLIKDNKGATSESTENNQDDYDADESSLIEKRCLVNMRLKRFSKVVHDAKKMLDISGENPVAYKCLLAALCKMKKLEQANEVIRLWQKNSPRDLEMMECRTKLESLMVAVKNGIEASDAFSDVEDLLGLNYDWLLLRKSKDPQWKYRPLPASSHCSFVLCLQYRFGHCSLGEKCPDAHGEGELEEWKKRYEIENVTRRINSLNVDDNSTYVKDVLAKLQEAVNKTDILCDDSTEDIKVSCAPPLHTTVQQRKFKKFTWKFTVETMKPLDHICLLYDHHRQYFHITSCSLVGPKGNIVLKQAGKGEALSQQVITPHVSDAAISITGSKANSYKYKVNVAFIPEVYGNFQQSVIFDIGSDPKIVRNISVDVVAPLDSEADKVPCEGTSTSPVDRSKVYRTNIPWNFGNAEMIDGNSGEKVSSEKLGFALISGSSLSKPESFMENTKDPLSKEHYKERMRFLLTQEERARQEILAKYNVTTNVHLSEKYMCSGGYNEGMTRYAIDGALFGRINLFRDISEDTAVGRLILRSCNAVLLAKSEDSRTTESDKKIKVYFCPISDKTKNCVYLDLGKTCVSHLDLKEDDVVQFDIQFQLDRTAFIEQKKVIDQLEEKHLAMLFPDLAINCNIPWNPIKQWSEIETSQFRLNPKQKEALIAITAENCQIPPILVIGPFGTGKTFTLAQCIRKILTQTDTRVMVCTHSNSAADLYIKEYLDSWVKEGFTDAKPLRIYYEMRNLSSVHPTVLQYCTLEAMKFRPPTYEEVLNHRVIVVTLSTSYLLMEMNLPKDTFSHILLDEAAQAMESEAITPLMSAGKSTKLVLAGDHMQLSPELFSEEARNIHPSLLERLHALYPDSHPCKLMLCENYRSHSAIIQFVSDSFYTRKLECAKSQPVHDNFFPLTFFAARGEDVQDSESTSYYNMAEVFEVTEKISELISSWPEKWGDYRDESAIGVLTPYADQVTRIRTRLRKKGLHSVSVERVFNVQGKQFRAVFLSTVRSFRPWVRILPEAVGNEVDLGFFSSPKLLNTALTRAQSLVAVVGDPVSLCSVGKCRRIWEDYIRIAHENKSLFGITFIQLKQSILGVEMRLTWGLNPLANEFQPQSKQTRGTATSVPIMSSSGVQANLSQMPISQQFSNRRQRQPMLYTDPNLGFFGPHQHFPDVHVMASPQQAHTHIPSPAIFQGAQPPILARPPYVAGVNIVPQFPPFVPPPITPWSQPQLQLQPYNQAIPWPNASLPPAVNIRGSSQRPVQFQSTSPLHHPSQLVQANNATDYIAKQAVLLPYIPKSTSQQTGPFVTPNLSGAGTHDAFNSVNSNANLVVKNSMGSPSQQQYATGLPLYRRPTSTGNSIQPQNHVQQTQPPFDDHGTYNQPPPYPVYEQTSHHGQQKFTPEELNFITRALDQHASSGEPFHVDLQSLRTKLIQAVNSGDAAAVRPTAHGTSSVSNYSGAYSGEKYLHGQYGYQGANGPLGTSNPQGTGVVPVPQKSPVMPADRYLYNSGFQESSAGVSLQNRVWSAPNQLNQVFPTPNESINTVNAPGYHAQQNVHPVNEVNALPHRGQTFLDPNRGMYPNQTGNLLPSNNVMSQQGLPNRSLNSYNNNSVMSQYEYGPYQTDVGGLKAQLSGGIRQGFGDRSAFSRVYNGNQDMDVVSDSSGLGRSYANVVKAAVTAAVGSGVSTSITSASNVPRMPVPAPSAAVSSNIYPNSVNVYGGPGQGMPSSHTHFVPQL</sequence>
<dbReference type="InterPro" id="IPR011990">
    <property type="entry name" value="TPR-like_helical_dom_sf"/>
</dbReference>
<dbReference type="InterPro" id="IPR000571">
    <property type="entry name" value="Znf_CCCH"/>
</dbReference>
<feature type="domain" description="C3H1-type" evidence="3">
    <location>
        <begin position="223"/>
        <end position="255"/>
    </location>
</feature>
<dbReference type="Gene3D" id="1.25.40.10">
    <property type="entry name" value="Tetratricopeptide repeat domain"/>
    <property type="match status" value="1"/>
</dbReference>
<evidence type="ECO:0000256" key="1">
    <source>
        <dbReference type="PROSITE-ProRule" id="PRU00723"/>
    </source>
</evidence>
<dbReference type="CDD" id="cd18808">
    <property type="entry name" value="SF1_C_Upf1"/>
    <property type="match status" value="1"/>
</dbReference>
<dbReference type="InterPro" id="IPR041677">
    <property type="entry name" value="DNA2/NAM7_AAA_11"/>
</dbReference>
<dbReference type="InterPro" id="IPR041679">
    <property type="entry name" value="DNA2/NAM7-like_C"/>
</dbReference>
<dbReference type="EMBL" id="CAXLJM020000122">
    <property type="protein sequence ID" value="CAL8138318.1"/>
    <property type="molecule type" value="Genomic_DNA"/>
</dbReference>
<feature type="region of interest" description="Disordered" evidence="2">
    <location>
        <begin position="1413"/>
        <end position="1433"/>
    </location>
</feature>
<dbReference type="InterPro" id="IPR027417">
    <property type="entry name" value="P-loop_NTPase"/>
</dbReference>
<name>A0ABP1RXK1_9HEXA</name>
<keyword evidence="1" id="KW-0863">Zinc-finger</keyword>
<keyword evidence="5" id="KW-1185">Reference proteome</keyword>
<keyword evidence="1" id="KW-0862">Zinc</keyword>
<comment type="caution">
    <text evidence="4">The sequence shown here is derived from an EMBL/GenBank/DDBJ whole genome shotgun (WGS) entry which is preliminary data.</text>
</comment>
<gene>
    <name evidence="4" type="ORF">ODALV1_LOCUS27316</name>
</gene>
<evidence type="ECO:0000259" key="3">
    <source>
        <dbReference type="PROSITE" id="PS50103"/>
    </source>
</evidence>
<evidence type="ECO:0000313" key="4">
    <source>
        <dbReference type="EMBL" id="CAL8138318.1"/>
    </source>
</evidence>
<feature type="compositionally biased region" description="Polar residues" evidence="2">
    <location>
        <begin position="1413"/>
        <end position="1430"/>
    </location>
</feature>
<evidence type="ECO:0000256" key="2">
    <source>
        <dbReference type="SAM" id="MobiDB-lite"/>
    </source>
</evidence>